<protein>
    <submittedName>
        <fullName evidence="2">Uncharacterized protein</fullName>
    </submittedName>
</protein>
<gene>
    <name evidence="2" type="ORF">SAMN05216225_1001346</name>
</gene>
<evidence type="ECO:0000313" key="3">
    <source>
        <dbReference type="Proteomes" id="UP000183988"/>
    </source>
</evidence>
<dbReference type="PROSITE" id="PS51257">
    <property type="entry name" value="PROKAR_LIPOPROTEIN"/>
    <property type="match status" value="1"/>
</dbReference>
<dbReference type="OrthoDB" id="2449131at2"/>
<dbReference type="Proteomes" id="UP000183988">
    <property type="component" value="Unassembled WGS sequence"/>
</dbReference>
<accession>A0A1M5CQF6</accession>
<name>A0A1M5CQF6_9BACI</name>
<dbReference type="RefSeq" id="WP_072887353.1">
    <property type="nucleotide sequence ID" value="NZ_FQVW01000001.1"/>
</dbReference>
<evidence type="ECO:0000256" key="1">
    <source>
        <dbReference type="SAM" id="SignalP"/>
    </source>
</evidence>
<evidence type="ECO:0000313" key="2">
    <source>
        <dbReference type="EMBL" id="SHF56995.1"/>
    </source>
</evidence>
<feature type="signal peptide" evidence="1">
    <location>
        <begin position="1"/>
        <end position="22"/>
    </location>
</feature>
<dbReference type="EMBL" id="FQVW01000001">
    <property type="protein sequence ID" value="SHF56995.1"/>
    <property type="molecule type" value="Genomic_DNA"/>
</dbReference>
<organism evidence="2 3">
    <name type="scientific">Ornithinibacillus halophilus</name>
    <dbReference type="NCBI Taxonomy" id="930117"/>
    <lineage>
        <taxon>Bacteria</taxon>
        <taxon>Bacillati</taxon>
        <taxon>Bacillota</taxon>
        <taxon>Bacilli</taxon>
        <taxon>Bacillales</taxon>
        <taxon>Bacillaceae</taxon>
        <taxon>Ornithinibacillus</taxon>
    </lineage>
</organism>
<keyword evidence="1" id="KW-0732">Signal</keyword>
<reference evidence="2 3" key="1">
    <citation type="submission" date="2016-11" db="EMBL/GenBank/DDBJ databases">
        <authorList>
            <person name="Jaros S."/>
            <person name="Januszkiewicz K."/>
            <person name="Wedrychowicz H."/>
        </authorList>
    </citation>
    <scope>NUCLEOTIDE SEQUENCE [LARGE SCALE GENOMIC DNA]</scope>
    <source>
        <strain evidence="2 3">IBRC-M 10683</strain>
    </source>
</reference>
<proteinExistence type="predicted"/>
<dbReference type="STRING" id="930117.SAMN05216225_1001346"/>
<feature type="chain" id="PRO_5038617260" evidence="1">
    <location>
        <begin position="23"/>
        <end position="239"/>
    </location>
</feature>
<sequence length="239" mass="27529">MKFTYVKIIVLSSLIFVLSGCMYPNDQLSQNQVPNEQQLENVQDAVNQHKEKTNGLLPIKTKSSDTPIFEKYLIDFTSLRETNSIGEIPGNAYENGGVYQYALIHVEENPQVKLIDLRLTEKIRSINVKLNIYRNKHIYPPFDKEIEDGVYTIDYEKLDLDAPPVVESPYSGENLPIVMDTMGNLFVDYRVELNTALQDYEHNYKEGNDIRYILADNTPFLPVYSMPYTIKDGEPVFMN</sequence>
<keyword evidence="3" id="KW-1185">Reference proteome</keyword>
<dbReference type="AlphaFoldDB" id="A0A1M5CQF6"/>